<dbReference type="GO" id="GO:0005829">
    <property type="term" value="C:cytosol"/>
    <property type="evidence" value="ECO:0007669"/>
    <property type="project" value="TreeGrafter"/>
</dbReference>
<dbReference type="InterPro" id="IPR049817">
    <property type="entry name" value="Encap_f2b"/>
</dbReference>
<dbReference type="SMART" id="SM00100">
    <property type="entry name" value="cNMP"/>
    <property type="match status" value="1"/>
</dbReference>
<dbReference type="PROSITE" id="PS50042">
    <property type="entry name" value="CNMP_BINDING_3"/>
    <property type="match status" value="1"/>
</dbReference>
<feature type="domain" description="Cyclic nucleotide-binding" evidence="1">
    <location>
        <begin position="99"/>
        <end position="196"/>
    </location>
</feature>
<dbReference type="RefSeq" id="WP_312897892.1">
    <property type="nucleotide sequence ID" value="NZ_BAAALP010000009.1"/>
</dbReference>
<reference evidence="2 3" key="1">
    <citation type="submission" date="2020-08" db="EMBL/GenBank/DDBJ databases">
        <title>Genomic Encyclopedia of Type Strains, Phase IV (KMG-IV): sequencing the most valuable type-strain genomes for metagenomic binning, comparative biology and taxonomic classification.</title>
        <authorList>
            <person name="Goeker M."/>
        </authorList>
    </citation>
    <scope>NUCLEOTIDE SEQUENCE [LARGE SCALE GENOMIC DNA]</scope>
    <source>
        <strain evidence="2 3">DSM 44197</strain>
    </source>
</reference>
<proteinExistence type="predicted"/>
<evidence type="ECO:0000259" key="1">
    <source>
        <dbReference type="PROSITE" id="PS50042"/>
    </source>
</evidence>
<dbReference type="Pfam" id="PF19307">
    <property type="entry name" value="SrpI-like"/>
    <property type="match status" value="1"/>
</dbReference>
<dbReference type="InterPro" id="IPR045641">
    <property type="entry name" value="SrpI-like"/>
</dbReference>
<dbReference type="Pfam" id="PF00027">
    <property type="entry name" value="cNMP_binding"/>
    <property type="match status" value="1"/>
</dbReference>
<dbReference type="PANTHER" id="PTHR24567">
    <property type="entry name" value="CRP FAMILY TRANSCRIPTIONAL REGULATORY PROTEIN"/>
    <property type="match status" value="1"/>
</dbReference>
<dbReference type="InterPro" id="IPR050397">
    <property type="entry name" value="Env_Response_Regulators"/>
</dbReference>
<dbReference type="InterPro" id="IPR018490">
    <property type="entry name" value="cNMP-bd_dom_sf"/>
</dbReference>
<dbReference type="AlphaFoldDB" id="A0A7W3LMY7"/>
<sequence>MTQTQQLSLGTRAARNLATTTKSAPMMQSITPRWLLRMLPWVEARGGAYRVNRRLTYTVGDGRLTFLNTGADVQVVPAELAELPPLRGLHATPAGTQALEDMAGRLTQHEYEPGDVIVEPGRPVDRVVLIAHGKVSRIGRGEYGEPVELDVLADGQFFGADVLADGDAEWEYAAKALTPCTVLALPRAEIGELTGRHEALRDHLEEYRDAPDLPRNRAGEAEITLVSGHEGEPVLPGTFVDYEPSPREYELSVAQTVLRVHTRVADLYNGPMDQVEQQLRLTIEALRERQEHELVNNRDFGLLHNCDLRQRIPTRNGPPTPDDMDELLCRRRKSRFFLAHPKTIAAFGRECTRRGLYPQGTVCEGRPVMAWRGVPILPCDKIPISRTGTSSVLVLRTGEDDQGVIGLHRTGIPDEFQPGLSVRFMGVSEQAIVSYLVSAYYSAAVLVPDALGVLENVEINR</sequence>
<comment type="caution">
    <text evidence="2">The sequence shown here is derived from an EMBL/GenBank/DDBJ whole genome shotgun (WGS) entry which is preliminary data.</text>
</comment>
<protein>
    <submittedName>
        <fullName evidence="2">CRP-like cAMP-binding protein</fullName>
    </submittedName>
</protein>
<dbReference type="Proteomes" id="UP000572680">
    <property type="component" value="Unassembled WGS sequence"/>
</dbReference>
<dbReference type="InterPro" id="IPR000595">
    <property type="entry name" value="cNMP-bd_dom"/>
</dbReference>
<dbReference type="GO" id="GO:0003700">
    <property type="term" value="F:DNA-binding transcription factor activity"/>
    <property type="evidence" value="ECO:0007669"/>
    <property type="project" value="TreeGrafter"/>
</dbReference>
<dbReference type="EMBL" id="JACJIA010000003">
    <property type="protein sequence ID" value="MBA8951106.1"/>
    <property type="molecule type" value="Genomic_DNA"/>
</dbReference>
<evidence type="ECO:0000313" key="2">
    <source>
        <dbReference type="EMBL" id="MBA8951106.1"/>
    </source>
</evidence>
<evidence type="ECO:0000313" key="3">
    <source>
        <dbReference type="Proteomes" id="UP000572680"/>
    </source>
</evidence>
<dbReference type="PANTHER" id="PTHR24567:SF74">
    <property type="entry name" value="HTH-TYPE TRANSCRIPTIONAL REGULATOR ARCR"/>
    <property type="match status" value="1"/>
</dbReference>
<accession>A0A7W3LMY7</accession>
<dbReference type="NCBIfam" id="NF041163">
    <property type="entry name" value="encap_f2b"/>
    <property type="match status" value="1"/>
</dbReference>
<dbReference type="SUPFAM" id="SSF51206">
    <property type="entry name" value="cAMP-binding domain-like"/>
    <property type="match status" value="1"/>
</dbReference>
<keyword evidence="3" id="KW-1185">Reference proteome</keyword>
<dbReference type="Gene3D" id="2.60.120.10">
    <property type="entry name" value="Jelly Rolls"/>
    <property type="match status" value="1"/>
</dbReference>
<name>A0A7W3LMY7_ACTNM</name>
<dbReference type="CDD" id="cd00038">
    <property type="entry name" value="CAP_ED"/>
    <property type="match status" value="1"/>
</dbReference>
<dbReference type="InterPro" id="IPR014710">
    <property type="entry name" value="RmlC-like_jellyroll"/>
</dbReference>
<gene>
    <name evidence="2" type="ORF">HNR61_002737</name>
</gene>
<organism evidence="2 3">
    <name type="scientific">Actinomadura namibiensis</name>
    <dbReference type="NCBI Taxonomy" id="182080"/>
    <lineage>
        <taxon>Bacteria</taxon>
        <taxon>Bacillati</taxon>
        <taxon>Actinomycetota</taxon>
        <taxon>Actinomycetes</taxon>
        <taxon>Streptosporangiales</taxon>
        <taxon>Thermomonosporaceae</taxon>
        <taxon>Actinomadura</taxon>
    </lineage>
</organism>